<dbReference type="EMBL" id="JACHID010000019">
    <property type="protein sequence ID" value="MBB5022859.1"/>
    <property type="molecule type" value="Genomic_DNA"/>
</dbReference>
<dbReference type="SMART" id="SM00382">
    <property type="entry name" value="AAA"/>
    <property type="match status" value="1"/>
</dbReference>
<dbReference type="GO" id="GO:0005524">
    <property type="term" value="F:ATP binding"/>
    <property type="evidence" value="ECO:0007669"/>
    <property type="project" value="InterPro"/>
</dbReference>
<dbReference type="InterPro" id="IPR027417">
    <property type="entry name" value="P-loop_NTPase"/>
</dbReference>
<comment type="caution">
    <text evidence="2">The sequence shown here is derived from an EMBL/GenBank/DDBJ whole genome shotgun (WGS) entry which is preliminary data.</text>
</comment>
<feature type="domain" description="AAA+ ATPase" evidence="1">
    <location>
        <begin position="25"/>
        <end position="354"/>
    </location>
</feature>
<dbReference type="GO" id="GO:0006302">
    <property type="term" value="P:double-strand break repair"/>
    <property type="evidence" value="ECO:0007669"/>
    <property type="project" value="TreeGrafter"/>
</dbReference>
<dbReference type="PANTHER" id="PTHR32182">
    <property type="entry name" value="DNA REPLICATION AND REPAIR PROTEIN RECF"/>
    <property type="match status" value="1"/>
</dbReference>
<evidence type="ECO:0000259" key="1">
    <source>
        <dbReference type="SMART" id="SM00382"/>
    </source>
</evidence>
<dbReference type="InterPro" id="IPR003593">
    <property type="entry name" value="AAA+_ATPase"/>
</dbReference>
<dbReference type="SUPFAM" id="SSF52540">
    <property type="entry name" value="P-loop containing nucleoside triphosphate hydrolases"/>
    <property type="match status" value="1"/>
</dbReference>
<gene>
    <name evidence="2" type="ORF">HNR37_002206</name>
</gene>
<dbReference type="Proteomes" id="UP000528322">
    <property type="component" value="Unassembled WGS sequence"/>
</dbReference>
<sequence length="390" mass="44500">MQRLIDKIQIRDLLSFDAKGVSLELRNLNVLIGPNGCGKSNFIEAISLLQSAPGYLASPVKDSGGISVWLHRGSTKPVALIDVTTGITSKKFSIPIRHAIAFTEVGNRFELQDELIEDATAYDGSDTPYFYYRYQNNRPVLNVNEERRTLQRVDIDPEQSILSQRKDPDQYPEITQMGREYQKIRIYREWSFGRYSMPRLPQKADGRNDYLEENYQNLGLILNKILKHPRIKKKLLEKLQLLYPRFEDYNIIVEGATVQIFFTESDYSIPATRLSDGTLRFLSLLAALYGPDKPSLLCIEEPELGLHPDILPAIAEILKEVSEETQLVVTTHSDIIIDALSDRPEDVIVCENRNGSTTMQRLCQEDLALWLEKYSLGELWSKGEIGGNRF</sequence>
<protein>
    <submittedName>
        <fullName evidence="2">Putative ATPase</fullName>
    </submittedName>
</protein>
<dbReference type="RefSeq" id="WP_183734144.1">
    <property type="nucleotide sequence ID" value="NZ_JACHID010000019.1"/>
</dbReference>
<dbReference type="GO" id="GO:0016887">
    <property type="term" value="F:ATP hydrolysis activity"/>
    <property type="evidence" value="ECO:0007669"/>
    <property type="project" value="InterPro"/>
</dbReference>
<dbReference type="PANTHER" id="PTHR32182:SF25">
    <property type="entry name" value="SLR1056 PROTEIN"/>
    <property type="match status" value="1"/>
</dbReference>
<dbReference type="Pfam" id="PF13304">
    <property type="entry name" value="AAA_21"/>
    <property type="match status" value="1"/>
</dbReference>
<dbReference type="PIRSF" id="PIRSF029347">
    <property type="entry name" value="RecF"/>
    <property type="match status" value="1"/>
</dbReference>
<evidence type="ECO:0000313" key="2">
    <source>
        <dbReference type="EMBL" id="MBB5022859.1"/>
    </source>
</evidence>
<organism evidence="2 3">
    <name type="scientific">Desulfurispira natronophila</name>
    <dbReference type="NCBI Taxonomy" id="682562"/>
    <lineage>
        <taxon>Bacteria</taxon>
        <taxon>Pseudomonadati</taxon>
        <taxon>Chrysiogenota</taxon>
        <taxon>Chrysiogenia</taxon>
        <taxon>Chrysiogenales</taxon>
        <taxon>Chrysiogenaceae</taxon>
        <taxon>Desulfurispira</taxon>
    </lineage>
</organism>
<reference evidence="2 3" key="1">
    <citation type="submission" date="2020-08" db="EMBL/GenBank/DDBJ databases">
        <title>Genomic Encyclopedia of Type Strains, Phase IV (KMG-IV): sequencing the most valuable type-strain genomes for metagenomic binning, comparative biology and taxonomic classification.</title>
        <authorList>
            <person name="Goeker M."/>
        </authorList>
    </citation>
    <scope>NUCLEOTIDE SEQUENCE [LARGE SCALE GENOMIC DNA]</scope>
    <source>
        <strain evidence="2 3">DSM 22071</strain>
    </source>
</reference>
<keyword evidence="3" id="KW-1185">Reference proteome</keyword>
<name>A0A7W8DHW1_9BACT</name>
<proteinExistence type="predicted"/>
<accession>A0A7W8DHW1</accession>
<dbReference type="InterPro" id="IPR014555">
    <property type="entry name" value="RecF-like"/>
</dbReference>
<dbReference type="AlphaFoldDB" id="A0A7W8DHW1"/>
<dbReference type="Gene3D" id="3.40.50.300">
    <property type="entry name" value="P-loop containing nucleotide triphosphate hydrolases"/>
    <property type="match status" value="1"/>
</dbReference>
<dbReference type="GO" id="GO:0000731">
    <property type="term" value="P:DNA synthesis involved in DNA repair"/>
    <property type="evidence" value="ECO:0007669"/>
    <property type="project" value="TreeGrafter"/>
</dbReference>
<dbReference type="CDD" id="cd00267">
    <property type="entry name" value="ABC_ATPase"/>
    <property type="match status" value="1"/>
</dbReference>
<dbReference type="InterPro" id="IPR003959">
    <property type="entry name" value="ATPase_AAA_core"/>
</dbReference>
<evidence type="ECO:0000313" key="3">
    <source>
        <dbReference type="Proteomes" id="UP000528322"/>
    </source>
</evidence>